<evidence type="ECO:0000313" key="3">
    <source>
        <dbReference type="Proteomes" id="UP000183567"/>
    </source>
</evidence>
<evidence type="ECO:0000313" key="2">
    <source>
        <dbReference type="EMBL" id="OJA09896.1"/>
    </source>
</evidence>
<name>A0A1J8Q9D5_9AGAM</name>
<protein>
    <submittedName>
        <fullName evidence="2">Uncharacterized protein</fullName>
    </submittedName>
</protein>
<keyword evidence="3" id="KW-1185">Reference proteome</keyword>
<dbReference type="EMBL" id="LVVM01005725">
    <property type="protein sequence ID" value="OJA09896.1"/>
    <property type="molecule type" value="Genomic_DNA"/>
</dbReference>
<dbReference type="AlphaFoldDB" id="A0A1J8Q9D5"/>
<sequence>MSANNGHSKCILIAVYDGEKSSPAAKLIPIIAAFQMSWKSNDYAHALIALAHAQPSDSPTLHTGSMPRSSQHPIPTAVKSVTPTAHGLIHTPNNSHWHTRRPSTTWQGLVLGAGKITT</sequence>
<dbReference type="Proteomes" id="UP000183567">
    <property type="component" value="Unassembled WGS sequence"/>
</dbReference>
<evidence type="ECO:0000256" key="1">
    <source>
        <dbReference type="SAM" id="MobiDB-lite"/>
    </source>
</evidence>
<gene>
    <name evidence="2" type="ORF">AZE42_13180</name>
</gene>
<dbReference type="OrthoDB" id="10576003at2759"/>
<feature type="region of interest" description="Disordered" evidence="1">
    <location>
        <begin position="56"/>
        <end position="76"/>
    </location>
</feature>
<accession>A0A1J8Q9D5</accession>
<comment type="caution">
    <text evidence="2">The sequence shown here is derived from an EMBL/GenBank/DDBJ whole genome shotgun (WGS) entry which is preliminary data.</text>
</comment>
<proteinExistence type="predicted"/>
<organism evidence="2 3">
    <name type="scientific">Rhizopogon vesiculosus</name>
    <dbReference type="NCBI Taxonomy" id="180088"/>
    <lineage>
        <taxon>Eukaryota</taxon>
        <taxon>Fungi</taxon>
        <taxon>Dikarya</taxon>
        <taxon>Basidiomycota</taxon>
        <taxon>Agaricomycotina</taxon>
        <taxon>Agaricomycetes</taxon>
        <taxon>Agaricomycetidae</taxon>
        <taxon>Boletales</taxon>
        <taxon>Suillineae</taxon>
        <taxon>Rhizopogonaceae</taxon>
        <taxon>Rhizopogon</taxon>
    </lineage>
</organism>
<reference evidence="2 3" key="1">
    <citation type="submission" date="2016-03" db="EMBL/GenBank/DDBJ databases">
        <title>Comparative genomics of the ectomycorrhizal sister species Rhizopogon vinicolor and Rhizopogon vesiculosus (Basidiomycota: Boletales) reveals a divergence of the mating type B locus.</title>
        <authorList>
            <person name="Mujic A.B."/>
            <person name="Kuo A."/>
            <person name="Tritt A."/>
            <person name="Lipzen A."/>
            <person name="Chen C."/>
            <person name="Johnson J."/>
            <person name="Sharma A."/>
            <person name="Barry K."/>
            <person name="Grigoriev I.V."/>
            <person name="Spatafora J.W."/>
        </authorList>
    </citation>
    <scope>NUCLEOTIDE SEQUENCE [LARGE SCALE GENOMIC DNA]</scope>
    <source>
        <strain evidence="2 3">AM-OR11-056</strain>
    </source>
</reference>